<organism evidence="2 3">
    <name type="scientific">Leptotrichia wadei</name>
    <dbReference type="NCBI Taxonomy" id="157687"/>
    <lineage>
        <taxon>Bacteria</taxon>
        <taxon>Fusobacteriati</taxon>
        <taxon>Fusobacteriota</taxon>
        <taxon>Fusobacteriia</taxon>
        <taxon>Fusobacteriales</taxon>
        <taxon>Leptotrichiaceae</taxon>
        <taxon>Leptotrichia</taxon>
    </lineage>
</organism>
<comment type="caution">
    <text evidence="2">The sequence shown here is derived from an EMBL/GenBank/DDBJ whole genome shotgun (WGS) entry which is preliminary data.</text>
</comment>
<dbReference type="RefSeq" id="WP_060918555.1">
    <property type="nucleotide sequence ID" value="NZ_KQ960111.1"/>
</dbReference>
<dbReference type="InterPro" id="IPR015032">
    <property type="entry name" value="ThsB__TIR-like_domain"/>
</dbReference>
<proteinExistence type="predicted"/>
<evidence type="ECO:0000313" key="3">
    <source>
        <dbReference type="Proteomes" id="UP000070483"/>
    </source>
</evidence>
<protein>
    <recommendedName>
        <fullName evidence="1">Thoeris protein ThsB TIR-like domain-containing protein</fullName>
    </recommendedName>
</protein>
<feature type="domain" description="Thoeris protein ThsB TIR-like" evidence="1">
    <location>
        <begin position="5"/>
        <end position="93"/>
    </location>
</feature>
<dbReference type="Pfam" id="PF08937">
    <property type="entry name" value="ThsB_TIR"/>
    <property type="match status" value="1"/>
</dbReference>
<accession>A0A133ZYD3</accession>
<dbReference type="Proteomes" id="UP000070483">
    <property type="component" value="Unassembled WGS sequence"/>
</dbReference>
<keyword evidence="3" id="KW-1185">Reference proteome</keyword>
<dbReference type="EMBL" id="LSDD01000155">
    <property type="protein sequence ID" value="KXB60463.1"/>
    <property type="molecule type" value="Genomic_DNA"/>
</dbReference>
<name>A0A133ZYD3_9FUSO</name>
<dbReference type="Gene3D" id="3.40.50.11200">
    <property type="match status" value="1"/>
</dbReference>
<dbReference type="STRING" id="157687.HMPREF3180_02046"/>
<dbReference type="OrthoDB" id="9809731at2"/>
<evidence type="ECO:0000313" key="2">
    <source>
        <dbReference type="EMBL" id="KXB60463.1"/>
    </source>
</evidence>
<gene>
    <name evidence="2" type="ORF">HMPREF3180_02046</name>
</gene>
<dbReference type="AlphaFoldDB" id="A0A133ZYD3"/>
<dbReference type="PATRIC" id="fig|157687.3.peg.2045"/>
<sequence length="125" mass="14428">MKRIFISFAIEDEHLRDFLKGQAKNENSPFEFVDMSVKKPWDSQWKTNCRTRIKGCDGVISIVTKNTKNADGQIWEMKCAKDENIPIVGVYGNDSHSGVTIPSECGYIRLMDWTWPNISKWIDNI</sequence>
<evidence type="ECO:0000259" key="1">
    <source>
        <dbReference type="Pfam" id="PF08937"/>
    </source>
</evidence>
<reference evidence="3" key="1">
    <citation type="submission" date="2016-01" db="EMBL/GenBank/DDBJ databases">
        <authorList>
            <person name="Mitreva M."/>
            <person name="Pepin K.H."/>
            <person name="Mihindukulasuriya K.A."/>
            <person name="Fulton R."/>
            <person name="Fronick C."/>
            <person name="O'Laughlin M."/>
            <person name="Miner T."/>
            <person name="Herter B."/>
            <person name="Rosa B.A."/>
            <person name="Cordes M."/>
            <person name="Tomlinson C."/>
            <person name="Wollam A."/>
            <person name="Palsikar V.B."/>
            <person name="Mardis E.R."/>
            <person name="Wilson R.K."/>
        </authorList>
    </citation>
    <scope>NUCLEOTIDE SEQUENCE [LARGE SCALE GENOMIC DNA]</scope>
    <source>
        <strain evidence="3">KA00185</strain>
    </source>
</reference>